<comment type="caution">
    <text evidence="8">The sequence shown here is derived from an EMBL/GenBank/DDBJ whole genome shotgun (WGS) entry which is preliminary data.</text>
</comment>
<dbReference type="GO" id="GO:0016020">
    <property type="term" value="C:membrane"/>
    <property type="evidence" value="ECO:0007669"/>
    <property type="project" value="UniProtKB-SubCell"/>
</dbReference>
<feature type="transmembrane region" description="Helical" evidence="7">
    <location>
        <begin position="127"/>
        <end position="151"/>
    </location>
</feature>
<comment type="subcellular location">
    <subcellularLocation>
        <location evidence="1">Membrane</location>
        <topology evidence="1">Multi-pass membrane protein</topology>
    </subcellularLocation>
</comment>
<protein>
    <submittedName>
        <fullName evidence="8">Protein NRT1/ PTR FAMILY 3.1</fullName>
    </submittedName>
</protein>
<proteinExistence type="inferred from homology"/>
<comment type="similarity">
    <text evidence="6">Belongs to the major facilitator superfamily. Phosphate:H(+) symporter (TC 2.A.1.9) family.</text>
</comment>
<evidence type="ECO:0000256" key="7">
    <source>
        <dbReference type="SAM" id="Phobius"/>
    </source>
</evidence>
<gene>
    <name evidence="8" type="ORF">Scaly_0941700</name>
</gene>
<organism evidence="8">
    <name type="scientific">Sesamum calycinum</name>
    <dbReference type="NCBI Taxonomy" id="2727403"/>
    <lineage>
        <taxon>Eukaryota</taxon>
        <taxon>Viridiplantae</taxon>
        <taxon>Streptophyta</taxon>
        <taxon>Embryophyta</taxon>
        <taxon>Tracheophyta</taxon>
        <taxon>Spermatophyta</taxon>
        <taxon>Magnoliopsida</taxon>
        <taxon>eudicotyledons</taxon>
        <taxon>Gunneridae</taxon>
        <taxon>Pentapetalae</taxon>
        <taxon>asterids</taxon>
        <taxon>lamiids</taxon>
        <taxon>Lamiales</taxon>
        <taxon>Pedaliaceae</taxon>
        <taxon>Sesamum</taxon>
    </lineage>
</organism>
<dbReference type="GO" id="GO:0022857">
    <property type="term" value="F:transmembrane transporter activity"/>
    <property type="evidence" value="ECO:0007669"/>
    <property type="project" value="InterPro"/>
</dbReference>
<name>A0AAW2QY65_9LAMI</name>
<comment type="similarity">
    <text evidence="2">Belongs to the major facilitator superfamily. Proton-dependent oligopeptide transporter (POT/PTR) (TC 2.A.17) family.</text>
</comment>
<dbReference type="SUPFAM" id="SSF103473">
    <property type="entry name" value="MFS general substrate transporter"/>
    <property type="match status" value="1"/>
</dbReference>
<dbReference type="InterPro" id="IPR036259">
    <property type="entry name" value="MFS_trans_sf"/>
</dbReference>
<dbReference type="AlphaFoldDB" id="A0AAW2QY65"/>
<reference evidence="8" key="1">
    <citation type="submission" date="2020-06" db="EMBL/GenBank/DDBJ databases">
        <authorList>
            <person name="Li T."/>
            <person name="Hu X."/>
            <person name="Zhang T."/>
            <person name="Song X."/>
            <person name="Zhang H."/>
            <person name="Dai N."/>
            <person name="Sheng W."/>
            <person name="Hou X."/>
            <person name="Wei L."/>
        </authorList>
    </citation>
    <scope>NUCLEOTIDE SEQUENCE</scope>
    <source>
        <strain evidence="8">KEN8</strain>
        <tissue evidence="8">Leaf</tissue>
    </source>
</reference>
<reference evidence="8" key="2">
    <citation type="journal article" date="2024" name="Plant">
        <title>Genomic evolution and insights into agronomic trait innovations of Sesamum species.</title>
        <authorList>
            <person name="Miao H."/>
            <person name="Wang L."/>
            <person name="Qu L."/>
            <person name="Liu H."/>
            <person name="Sun Y."/>
            <person name="Le M."/>
            <person name="Wang Q."/>
            <person name="Wei S."/>
            <person name="Zheng Y."/>
            <person name="Lin W."/>
            <person name="Duan Y."/>
            <person name="Cao H."/>
            <person name="Xiong S."/>
            <person name="Wang X."/>
            <person name="Wei L."/>
            <person name="Li C."/>
            <person name="Ma Q."/>
            <person name="Ju M."/>
            <person name="Zhao R."/>
            <person name="Li G."/>
            <person name="Mu C."/>
            <person name="Tian Q."/>
            <person name="Mei H."/>
            <person name="Zhang T."/>
            <person name="Gao T."/>
            <person name="Zhang H."/>
        </authorList>
    </citation>
    <scope>NUCLEOTIDE SEQUENCE</scope>
    <source>
        <strain evidence="8">KEN8</strain>
    </source>
</reference>
<keyword evidence="4 7" id="KW-1133">Transmembrane helix</keyword>
<dbReference type="Pfam" id="PF00854">
    <property type="entry name" value="PTR2"/>
    <property type="match status" value="1"/>
</dbReference>
<evidence type="ECO:0000256" key="1">
    <source>
        <dbReference type="ARBA" id="ARBA00004141"/>
    </source>
</evidence>
<evidence type="ECO:0000256" key="6">
    <source>
        <dbReference type="ARBA" id="ARBA00044504"/>
    </source>
</evidence>
<evidence type="ECO:0000313" key="8">
    <source>
        <dbReference type="EMBL" id="KAL0372601.1"/>
    </source>
</evidence>
<feature type="transmembrane region" description="Helical" evidence="7">
    <location>
        <begin position="171"/>
        <end position="194"/>
    </location>
</feature>
<evidence type="ECO:0000256" key="2">
    <source>
        <dbReference type="ARBA" id="ARBA00005982"/>
    </source>
</evidence>
<sequence length="215" mass="24885">MGRRHPPHHSLRPAKHLLPPASQVYGQTPHKTLPNPSCINERLHSDIYAIHHRLLRPTFRFIEIKRKHAASAYDLIDHPQATIPISVFWLMPQYCLHGIAEAFMSIGHLEFFYDQAPESMRSTATALFWLSISAGSYTSTLLVTLVHKFTAGENGSNWLPDNNLNKGKLEYFYWLITLLQLVNLIYYLLCAKFYTLSQFRFIKQLMRGKTKMKLS</sequence>
<dbReference type="Gene3D" id="1.20.1250.20">
    <property type="entry name" value="MFS general substrate transporter like domains"/>
    <property type="match status" value="1"/>
</dbReference>
<keyword evidence="3 7" id="KW-0812">Transmembrane</keyword>
<accession>A0AAW2QY65</accession>
<evidence type="ECO:0000256" key="5">
    <source>
        <dbReference type="ARBA" id="ARBA00023136"/>
    </source>
</evidence>
<keyword evidence="5 7" id="KW-0472">Membrane</keyword>
<dbReference type="EMBL" id="JACGWM010000005">
    <property type="protein sequence ID" value="KAL0372601.1"/>
    <property type="molecule type" value="Genomic_DNA"/>
</dbReference>
<evidence type="ECO:0000256" key="3">
    <source>
        <dbReference type="ARBA" id="ARBA00022692"/>
    </source>
</evidence>
<dbReference type="PANTHER" id="PTHR11654">
    <property type="entry name" value="OLIGOPEPTIDE TRANSPORTER-RELATED"/>
    <property type="match status" value="1"/>
</dbReference>
<evidence type="ECO:0000256" key="4">
    <source>
        <dbReference type="ARBA" id="ARBA00022989"/>
    </source>
</evidence>
<dbReference type="InterPro" id="IPR000109">
    <property type="entry name" value="POT_fam"/>
</dbReference>